<dbReference type="RefSeq" id="WP_373956548.1">
    <property type="nucleotide sequence ID" value="NZ_JBHDLN010000023.1"/>
</dbReference>
<comment type="caution">
    <text evidence="2">The sequence shown here is derived from an EMBL/GenBank/DDBJ whole genome shotgun (WGS) entry which is preliminary data.</text>
</comment>
<evidence type="ECO:0000313" key="2">
    <source>
        <dbReference type="EMBL" id="MFB0846603.1"/>
    </source>
</evidence>
<keyword evidence="1" id="KW-1133">Transmembrane helix</keyword>
<feature type="transmembrane region" description="Helical" evidence="1">
    <location>
        <begin position="99"/>
        <end position="119"/>
    </location>
</feature>
<proteinExistence type="predicted"/>
<name>A0ABV4VAC5_9BACL</name>
<evidence type="ECO:0000256" key="1">
    <source>
        <dbReference type="SAM" id="Phobius"/>
    </source>
</evidence>
<sequence length="177" mass="19151">MESKKFILSENASNTLTKQEIEIVKKALEQANARVEKIPATQHLTVTERNSLKASSQSVESGIGTQSINTSAYWDYELLWWGYRIFLSHQLTEDIKAKALYYGGISAISGGALSGIFAALGVPTWIASIIVGVFVVKGAQIVYADNGNGVYIDTFWSIPDIPGGGGLNFLLSKVYAA</sequence>
<dbReference type="EMBL" id="JBHDLN010000023">
    <property type="protein sequence ID" value="MFB0846603.1"/>
    <property type="molecule type" value="Genomic_DNA"/>
</dbReference>
<gene>
    <name evidence="2" type="ORF">ACEU3E_30845</name>
</gene>
<accession>A0ABV4VAC5</accession>
<keyword evidence="1" id="KW-0812">Transmembrane</keyword>
<keyword evidence="3" id="KW-1185">Reference proteome</keyword>
<dbReference type="Proteomes" id="UP001575622">
    <property type="component" value="Unassembled WGS sequence"/>
</dbReference>
<evidence type="ECO:0000313" key="3">
    <source>
        <dbReference type="Proteomes" id="UP001575622"/>
    </source>
</evidence>
<keyword evidence="1" id="KW-0472">Membrane</keyword>
<feature type="transmembrane region" description="Helical" evidence="1">
    <location>
        <begin position="125"/>
        <end position="144"/>
    </location>
</feature>
<organism evidence="2 3">
    <name type="scientific">Paenibacillus oleatilyticus</name>
    <dbReference type="NCBI Taxonomy" id="2594886"/>
    <lineage>
        <taxon>Bacteria</taxon>
        <taxon>Bacillati</taxon>
        <taxon>Bacillota</taxon>
        <taxon>Bacilli</taxon>
        <taxon>Bacillales</taxon>
        <taxon>Paenibacillaceae</taxon>
        <taxon>Paenibacillus</taxon>
    </lineage>
</organism>
<reference evidence="2 3" key="1">
    <citation type="submission" date="2024-09" db="EMBL/GenBank/DDBJ databases">
        <authorList>
            <person name="Makale K.P.P."/>
            <person name="Makhzoum A."/>
            <person name="Rantong G."/>
            <person name="Rahube T.O."/>
        </authorList>
    </citation>
    <scope>NUCLEOTIDE SEQUENCE [LARGE SCALE GENOMIC DNA]</scope>
    <source>
        <strain evidence="2 3">KM_D13</strain>
    </source>
</reference>
<protein>
    <submittedName>
        <fullName evidence="2">Uncharacterized protein</fullName>
    </submittedName>
</protein>